<comment type="caution">
    <text evidence="9">The sequence shown here is derived from an EMBL/GenBank/DDBJ whole genome shotgun (WGS) entry which is preliminary data.</text>
</comment>
<evidence type="ECO:0000256" key="1">
    <source>
        <dbReference type="ARBA" id="ARBA00009545"/>
    </source>
</evidence>
<protein>
    <recommendedName>
        <fullName evidence="2">poly(ADP-ribose) glycohydrolase</fullName>
        <ecNumber evidence="2">3.2.1.143</ecNumber>
    </recommendedName>
</protein>
<dbReference type="EC" id="3.2.1.143" evidence="2"/>
<dbReference type="InterPro" id="IPR007724">
    <property type="entry name" value="Poly_GlycHdrlase"/>
</dbReference>
<evidence type="ECO:0000256" key="3">
    <source>
        <dbReference type="ARBA" id="ARBA00022801"/>
    </source>
</evidence>
<dbReference type="PANTHER" id="PTHR12837:SF15">
    <property type="entry name" value="POLY(ADP-RIBOSE) GLYCOHYDROLASE"/>
    <property type="match status" value="1"/>
</dbReference>
<organism evidence="9 10">
    <name type="scientific">Geodia barretti</name>
    <name type="common">Barrett's horny sponge</name>
    <dbReference type="NCBI Taxonomy" id="519541"/>
    <lineage>
        <taxon>Eukaryota</taxon>
        <taxon>Metazoa</taxon>
        <taxon>Porifera</taxon>
        <taxon>Demospongiae</taxon>
        <taxon>Heteroscleromorpha</taxon>
        <taxon>Tetractinellida</taxon>
        <taxon>Astrophorina</taxon>
        <taxon>Geodiidae</taxon>
        <taxon>Geodia</taxon>
    </lineage>
</organism>
<feature type="domain" description="PARG catalytic Macro" evidence="7">
    <location>
        <begin position="298"/>
        <end position="501"/>
    </location>
</feature>
<evidence type="ECO:0000256" key="5">
    <source>
        <dbReference type="PIRSR" id="PIRSR607724-2"/>
    </source>
</evidence>
<feature type="active site" evidence="4">
    <location>
        <position position="348"/>
    </location>
</feature>
<keyword evidence="10" id="KW-1185">Reference proteome</keyword>
<dbReference type="GO" id="GO:0005737">
    <property type="term" value="C:cytoplasm"/>
    <property type="evidence" value="ECO:0007669"/>
    <property type="project" value="TreeGrafter"/>
</dbReference>
<reference evidence="9" key="1">
    <citation type="submission" date="2023-03" db="EMBL/GenBank/DDBJ databases">
        <authorList>
            <person name="Steffen K."/>
            <person name="Cardenas P."/>
        </authorList>
    </citation>
    <scope>NUCLEOTIDE SEQUENCE</scope>
</reference>
<dbReference type="GO" id="GO:0009225">
    <property type="term" value="P:nucleotide-sugar metabolic process"/>
    <property type="evidence" value="ECO:0007669"/>
    <property type="project" value="TreeGrafter"/>
</dbReference>
<dbReference type="GO" id="GO:0005634">
    <property type="term" value="C:nucleus"/>
    <property type="evidence" value="ECO:0007669"/>
    <property type="project" value="TreeGrafter"/>
</dbReference>
<dbReference type="Proteomes" id="UP001174909">
    <property type="component" value="Unassembled WGS sequence"/>
</dbReference>
<evidence type="ECO:0000313" key="10">
    <source>
        <dbReference type="Proteomes" id="UP001174909"/>
    </source>
</evidence>
<feature type="binding site" evidence="5">
    <location>
        <position position="346"/>
    </location>
    <ligand>
        <name>substrate</name>
    </ligand>
</feature>
<dbReference type="GO" id="GO:1990966">
    <property type="term" value="P:ATP generation from poly-ADP-D-ribose"/>
    <property type="evidence" value="ECO:0007669"/>
    <property type="project" value="TreeGrafter"/>
</dbReference>
<evidence type="ECO:0000259" key="7">
    <source>
        <dbReference type="Pfam" id="PF05028"/>
    </source>
</evidence>
<dbReference type="InterPro" id="IPR046372">
    <property type="entry name" value="PARG_cat_C"/>
</dbReference>
<dbReference type="InterPro" id="IPR048362">
    <property type="entry name" value="PARG_helical"/>
</dbReference>
<dbReference type="GO" id="GO:0006282">
    <property type="term" value="P:regulation of DNA repair"/>
    <property type="evidence" value="ECO:0007669"/>
    <property type="project" value="InterPro"/>
</dbReference>
<dbReference type="Pfam" id="PF20811">
    <property type="entry name" value="PARG_cat_N"/>
    <property type="match status" value="1"/>
</dbReference>
<dbReference type="EMBL" id="CASHTH010002813">
    <property type="protein sequence ID" value="CAI8035619.1"/>
    <property type="molecule type" value="Genomic_DNA"/>
</dbReference>
<feature type="domain" description="PARG helical" evidence="8">
    <location>
        <begin position="215"/>
        <end position="291"/>
    </location>
</feature>
<feature type="region of interest" description="Disordered" evidence="6">
    <location>
        <begin position="1"/>
        <end position="95"/>
    </location>
</feature>
<name>A0AA35WWN8_GEOBA</name>
<evidence type="ECO:0000313" key="9">
    <source>
        <dbReference type="EMBL" id="CAI8035619.1"/>
    </source>
</evidence>
<feature type="active site" evidence="4">
    <location>
        <position position="347"/>
    </location>
</feature>
<feature type="binding site" evidence="5">
    <location>
        <position position="387"/>
    </location>
    <ligand>
        <name>substrate</name>
    </ligand>
</feature>
<feature type="binding site" evidence="5">
    <location>
        <position position="332"/>
    </location>
    <ligand>
        <name>substrate</name>
    </ligand>
</feature>
<evidence type="ECO:0000256" key="4">
    <source>
        <dbReference type="PIRSR" id="PIRSR607724-1"/>
    </source>
</evidence>
<accession>A0AA35WWN8</accession>
<gene>
    <name evidence="9" type="ORF">GBAR_LOCUS19960</name>
</gene>
<feature type="compositionally biased region" description="Pro residues" evidence="6">
    <location>
        <begin position="1"/>
        <end position="11"/>
    </location>
</feature>
<proteinExistence type="inferred from homology"/>
<dbReference type="PANTHER" id="PTHR12837">
    <property type="entry name" value="POLY ADP-RIBOSE GLYCOHYDROLASE"/>
    <property type="match status" value="1"/>
</dbReference>
<feature type="non-terminal residue" evidence="9">
    <location>
        <position position="542"/>
    </location>
</feature>
<dbReference type="Pfam" id="PF05028">
    <property type="entry name" value="PARG_cat_C"/>
    <property type="match status" value="1"/>
</dbReference>
<sequence>MASGKPSPPPIKKSRTRQLTLEESMAGATGSTSRPRETPTCDTPPLFSDSESEQPSSQDDSQFLNDDLHSQTSATLSYPASPQGTPPPAPQGVLLSQISFGPSCNPILPPLSSSPSHTVTFHTRLRPGHAPRPHPDKFCDVWDSNHVRSPCSSQSLYPVKTNTGEKVLMSRWTLIRASLSKPIANSYDLEEAIMEYNSRQAGKWSFGALHAYFSEAACLLANGFFCTFPRRNAFHRGAEFSTYPSVNFNTLFSGRRTTSIHPVRVAKLKCLFHYFTCVTSKPPTGVLTFTRQVCKDPPHWDKCSEKLSKLHLSSEGTIEDDGHGMLQVDFANKRVGGGVLGSGAVQEEIRFLICPELILSRLFTEELQENESLVITGAERFSSYSGYGSTFEWAGSHTDSTARDSWGRRDMTLVAMDAIVVRNSASQFKPGLIRRELLKAYCSFTSTASTPCGRLRAVATGNWGCGAFGGDKRLKALLQWLAASAAGRDVVYFTFGDKGLRQDLHVLQEELVGLGATSVADVWRVLLTYHRQQSPQPPLYKF</sequence>
<feature type="compositionally biased region" description="Low complexity" evidence="6">
    <location>
        <begin position="53"/>
        <end position="62"/>
    </location>
</feature>
<comment type="similarity">
    <text evidence="1">Belongs to the poly(ADP-ribose) glycohydrolase family.</text>
</comment>
<keyword evidence="3" id="KW-0378">Hydrolase</keyword>
<dbReference type="AlphaFoldDB" id="A0AA35WWN8"/>
<evidence type="ECO:0000256" key="6">
    <source>
        <dbReference type="SAM" id="MobiDB-lite"/>
    </source>
</evidence>
<evidence type="ECO:0000256" key="2">
    <source>
        <dbReference type="ARBA" id="ARBA00012255"/>
    </source>
</evidence>
<feature type="active site" evidence="4">
    <location>
        <position position="329"/>
    </location>
</feature>
<evidence type="ECO:0000259" key="8">
    <source>
        <dbReference type="Pfam" id="PF20811"/>
    </source>
</evidence>
<dbReference type="GO" id="GO:0005975">
    <property type="term" value="P:carbohydrate metabolic process"/>
    <property type="evidence" value="ECO:0007669"/>
    <property type="project" value="InterPro"/>
</dbReference>
<dbReference type="GO" id="GO:0004649">
    <property type="term" value="F:poly(ADP-ribose) glycohydrolase activity"/>
    <property type="evidence" value="ECO:0007669"/>
    <property type="project" value="UniProtKB-EC"/>
</dbReference>